<name>J0LC35_AURST</name>
<gene>
    <name evidence="1" type="ORF">AURDEDRAFT_131377</name>
</gene>
<keyword evidence="2" id="KW-1185">Reference proteome</keyword>
<dbReference type="KEGG" id="adl:AURDEDRAFT_131377"/>
<organism evidence="1 2">
    <name type="scientific">Auricularia subglabra (strain TFB-10046 / SS5)</name>
    <name type="common">White-rot fungus</name>
    <name type="synonym">Auricularia delicata (strain TFB10046)</name>
    <dbReference type="NCBI Taxonomy" id="717982"/>
    <lineage>
        <taxon>Eukaryota</taxon>
        <taxon>Fungi</taxon>
        <taxon>Dikarya</taxon>
        <taxon>Basidiomycota</taxon>
        <taxon>Agaricomycotina</taxon>
        <taxon>Agaricomycetes</taxon>
        <taxon>Auriculariales</taxon>
        <taxon>Auriculariaceae</taxon>
        <taxon>Auricularia</taxon>
    </lineage>
</organism>
<reference evidence="2" key="1">
    <citation type="journal article" date="2012" name="Science">
        <title>The Paleozoic origin of enzymatic lignin decomposition reconstructed from 31 fungal genomes.</title>
        <authorList>
            <person name="Floudas D."/>
            <person name="Binder M."/>
            <person name="Riley R."/>
            <person name="Barry K."/>
            <person name="Blanchette R.A."/>
            <person name="Henrissat B."/>
            <person name="Martinez A.T."/>
            <person name="Otillar R."/>
            <person name="Spatafora J.W."/>
            <person name="Yadav J.S."/>
            <person name="Aerts A."/>
            <person name="Benoit I."/>
            <person name="Boyd A."/>
            <person name="Carlson A."/>
            <person name="Copeland A."/>
            <person name="Coutinho P.M."/>
            <person name="de Vries R.P."/>
            <person name="Ferreira P."/>
            <person name="Findley K."/>
            <person name="Foster B."/>
            <person name="Gaskell J."/>
            <person name="Glotzer D."/>
            <person name="Gorecki P."/>
            <person name="Heitman J."/>
            <person name="Hesse C."/>
            <person name="Hori C."/>
            <person name="Igarashi K."/>
            <person name="Jurgens J.A."/>
            <person name="Kallen N."/>
            <person name="Kersten P."/>
            <person name="Kohler A."/>
            <person name="Kuees U."/>
            <person name="Kumar T.K.A."/>
            <person name="Kuo A."/>
            <person name="LaButti K."/>
            <person name="Larrondo L.F."/>
            <person name="Lindquist E."/>
            <person name="Ling A."/>
            <person name="Lombard V."/>
            <person name="Lucas S."/>
            <person name="Lundell T."/>
            <person name="Martin R."/>
            <person name="McLaughlin D.J."/>
            <person name="Morgenstern I."/>
            <person name="Morin E."/>
            <person name="Murat C."/>
            <person name="Nagy L.G."/>
            <person name="Nolan M."/>
            <person name="Ohm R.A."/>
            <person name="Patyshakuliyeva A."/>
            <person name="Rokas A."/>
            <person name="Ruiz-Duenas F.J."/>
            <person name="Sabat G."/>
            <person name="Salamov A."/>
            <person name="Samejima M."/>
            <person name="Schmutz J."/>
            <person name="Slot J.C."/>
            <person name="St John F."/>
            <person name="Stenlid J."/>
            <person name="Sun H."/>
            <person name="Sun S."/>
            <person name="Syed K."/>
            <person name="Tsang A."/>
            <person name="Wiebenga A."/>
            <person name="Young D."/>
            <person name="Pisabarro A."/>
            <person name="Eastwood D.C."/>
            <person name="Martin F."/>
            <person name="Cullen D."/>
            <person name="Grigoriev I.V."/>
            <person name="Hibbett D.S."/>
        </authorList>
    </citation>
    <scope>NUCLEOTIDE SEQUENCE [LARGE SCALE GENOMIC DNA]</scope>
    <source>
        <strain evidence="2">TFB10046</strain>
    </source>
</reference>
<dbReference type="AlphaFoldDB" id="J0LC35"/>
<evidence type="ECO:0000313" key="2">
    <source>
        <dbReference type="Proteomes" id="UP000006514"/>
    </source>
</evidence>
<proteinExistence type="predicted"/>
<accession>J0LC35</accession>
<evidence type="ECO:0000313" key="1">
    <source>
        <dbReference type="EMBL" id="EJD34030.1"/>
    </source>
</evidence>
<dbReference type="Proteomes" id="UP000006514">
    <property type="component" value="Unassembled WGS sequence"/>
</dbReference>
<protein>
    <submittedName>
        <fullName evidence="1">Uncharacterized protein</fullName>
    </submittedName>
</protein>
<dbReference type="InParanoid" id="J0LC35"/>
<sequence length="108" mass="11512">MSLLYEDPDVVIDPTGRVPIEFRNLSDERVFCKAALVVDGYVEPRGLAEAITVAAGTKLEVFGGPNEAAVAEGPKWFPLRLDAANSNAKVYVGNSPIVRVRATATVPA</sequence>
<dbReference type="EMBL" id="JH688019">
    <property type="protein sequence ID" value="EJD34030.1"/>
    <property type="molecule type" value="Genomic_DNA"/>
</dbReference>